<reference evidence="1 2" key="1">
    <citation type="submission" date="2009-01" db="EMBL/GenBank/DDBJ databases">
        <authorList>
            <person name="Qin X."/>
            <person name="Bachman B."/>
            <person name="Battles P."/>
            <person name="Bell A."/>
            <person name="Bess C."/>
            <person name="Bickham C."/>
            <person name="Chaboub L."/>
            <person name="Chen D."/>
            <person name="Coyle M."/>
            <person name="Deiros D.R."/>
            <person name="Dinh H."/>
            <person name="Forbes L."/>
            <person name="Fowler G."/>
            <person name="Francisco L."/>
            <person name="Fu Q."/>
            <person name="Gubbala S."/>
            <person name="Hale W."/>
            <person name="Han Y."/>
            <person name="Hemphill L."/>
            <person name="Highlander S.K."/>
            <person name="Hirani K."/>
            <person name="Hogues M."/>
            <person name="Jackson L."/>
            <person name="Jakkamsetti A."/>
            <person name="Javaid M."/>
            <person name="Jiang H."/>
            <person name="Korchina V."/>
            <person name="Kovar C."/>
            <person name="Lara F."/>
            <person name="Lee S."/>
            <person name="Mata R."/>
            <person name="Mathew T."/>
            <person name="Moen C."/>
            <person name="Morales K."/>
            <person name="Munidasa M."/>
            <person name="Nazareth L."/>
            <person name="Ngo R."/>
            <person name="Nguyen L."/>
            <person name="Okwuonu G."/>
            <person name="Ongeri F."/>
            <person name="Patil S."/>
            <person name="Petrosino J."/>
            <person name="Pham C."/>
            <person name="Pham P."/>
            <person name="Pu L.-L."/>
            <person name="Puazo M."/>
            <person name="Raj R."/>
            <person name="Reid J."/>
            <person name="Rouhana J."/>
            <person name="Saada N."/>
            <person name="Shang Y."/>
            <person name="Simmons D."/>
            <person name="Thornton R."/>
            <person name="Warren J."/>
            <person name="Weissenberger G."/>
            <person name="Zhang J."/>
            <person name="Zhang L."/>
            <person name="Zhou C."/>
            <person name="Zhu D."/>
            <person name="Muzny D."/>
            <person name="Worley K."/>
            <person name="Gibbs R."/>
        </authorList>
    </citation>
    <scope>NUCLEOTIDE SEQUENCE [LARGE SCALE GENOMIC DNA]</scope>
    <source>
        <strain evidence="2">ATCC 8290 / DSM 20176 / CCUG 30140 / JCM 1155 / KCTC 3500 / NBRC 15886 / NCIMB 8040 / NRRL B-1843 / 9</strain>
    </source>
</reference>
<keyword evidence="2" id="KW-1185">Reference proteome</keyword>
<dbReference type="HOGENOM" id="CLU_3271860_0_0_9"/>
<dbReference type="AlphaFoldDB" id="C0XI70"/>
<evidence type="ECO:0000313" key="2">
    <source>
        <dbReference type="Proteomes" id="UP000003752"/>
    </source>
</evidence>
<sequence length="41" mass="4710">MSGKIQQMSAPTLYWQGLTAIEKNLTLRCLKTTICYLMDFP</sequence>
<gene>
    <name evidence="1" type="ORF">HMPREF0519_0931</name>
</gene>
<dbReference type="Proteomes" id="UP000003752">
    <property type="component" value="Unassembled WGS sequence"/>
</dbReference>
<dbReference type="EMBL" id="ACGP01000108">
    <property type="protein sequence ID" value="EEI24921.1"/>
    <property type="molecule type" value="Genomic_DNA"/>
</dbReference>
<name>C0XI70_LENH9</name>
<protein>
    <submittedName>
        <fullName evidence="1">Uncharacterized protein</fullName>
    </submittedName>
</protein>
<organism evidence="1 2">
    <name type="scientific">Lentilactobacillus hilgardii (strain ATCC 8290 / DSM 20176 / CCUG 30140 / JCM 1155 / KCTC 3500 / NBRC 15886 / NCIMB 8040 / NRRL B-1843 / 9)</name>
    <dbReference type="NCBI Taxonomy" id="1423757"/>
    <lineage>
        <taxon>Bacteria</taxon>
        <taxon>Bacillati</taxon>
        <taxon>Bacillota</taxon>
        <taxon>Bacilli</taxon>
        <taxon>Lactobacillales</taxon>
        <taxon>Lactobacillaceae</taxon>
        <taxon>Lentilactobacillus</taxon>
    </lineage>
</organism>
<comment type="caution">
    <text evidence="1">The sequence shown here is derived from an EMBL/GenBank/DDBJ whole genome shotgun (WGS) entry which is preliminary data.</text>
</comment>
<evidence type="ECO:0000313" key="1">
    <source>
        <dbReference type="EMBL" id="EEI24921.1"/>
    </source>
</evidence>
<proteinExistence type="predicted"/>
<accession>C0XI70</accession>